<keyword evidence="2" id="KW-1185">Reference proteome</keyword>
<dbReference type="InterPro" id="IPR036397">
    <property type="entry name" value="RNaseH_sf"/>
</dbReference>
<evidence type="ECO:0000313" key="1">
    <source>
        <dbReference type="EMBL" id="KAF2458080.1"/>
    </source>
</evidence>
<dbReference type="EMBL" id="MU001679">
    <property type="protein sequence ID" value="KAF2458080.1"/>
    <property type="molecule type" value="Genomic_DNA"/>
</dbReference>
<evidence type="ECO:0008006" key="3">
    <source>
        <dbReference type="Google" id="ProtNLM"/>
    </source>
</evidence>
<dbReference type="Gene3D" id="3.30.420.10">
    <property type="entry name" value="Ribonuclease H-like superfamily/Ribonuclease H"/>
    <property type="match status" value="1"/>
</dbReference>
<evidence type="ECO:0000313" key="2">
    <source>
        <dbReference type="Proteomes" id="UP000799766"/>
    </source>
</evidence>
<name>A0A6A6P238_9PEZI</name>
<dbReference type="AlphaFoldDB" id="A0A6A6P238"/>
<accession>A0A6A6P238</accession>
<protein>
    <recommendedName>
        <fullName evidence="3">Tc1-like transposase DDE domain-containing protein</fullName>
    </recommendedName>
</protein>
<gene>
    <name evidence="1" type="ORF">BDY21DRAFT_285266</name>
</gene>
<feature type="non-terminal residue" evidence="1">
    <location>
        <position position="1"/>
    </location>
</feature>
<reference evidence="1" key="1">
    <citation type="journal article" date="2020" name="Stud. Mycol.">
        <title>101 Dothideomycetes genomes: a test case for predicting lifestyles and emergence of pathogens.</title>
        <authorList>
            <person name="Haridas S."/>
            <person name="Albert R."/>
            <person name="Binder M."/>
            <person name="Bloem J."/>
            <person name="Labutti K."/>
            <person name="Salamov A."/>
            <person name="Andreopoulos B."/>
            <person name="Baker S."/>
            <person name="Barry K."/>
            <person name="Bills G."/>
            <person name="Bluhm B."/>
            <person name="Cannon C."/>
            <person name="Castanera R."/>
            <person name="Culley D."/>
            <person name="Daum C."/>
            <person name="Ezra D."/>
            <person name="Gonzalez J."/>
            <person name="Henrissat B."/>
            <person name="Kuo A."/>
            <person name="Liang C."/>
            <person name="Lipzen A."/>
            <person name="Lutzoni F."/>
            <person name="Magnuson J."/>
            <person name="Mondo S."/>
            <person name="Nolan M."/>
            <person name="Ohm R."/>
            <person name="Pangilinan J."/>
            <person name="Park H.-J."/>
            <person name="Ramirez L."/>
            <person name="Alfaro M."/>
            <person name="Sun H."/>
            <person name="Tritt A."/>
            <person name="Yoshinaga Y."/>
            <person name="Zwiers L.-H."/>
            <person name="Turgeon B."/>
            <person name="Goodwin S."/>
            <person name="Spatafora J."/>
            <person name="Crous P."/>
            <person name="Grigoriev I."/>
        </authorList>
    </citation>
    <scope>NUCLEOTIDE SEQUENCE</scope>
    <source>
        <strain evidence="1">ATCC 16933</strain>
    </source>
</reference>
<dbReference type="GO" id="GO:0003676">
    <property type="term" value="F:nucleic acid binding"/>
    <property type="evidence" value="ECO:0007669"/>
    <property type="project" value="InterPro"/>
</dbReference>
<sequence>GIHRIEWPPNSHDRKTIEHVWWFLKKHVLKSYPELLRMGNSRKEFRAFLRAYREA</sequence>
<dbReference type="Proteomes" id="UP000799766">
    <property type="component" value="Unassembled WGS sequence"/>
</dbReference>
<organism evidence="1 2">
    <name type="scientific">Lineolata rhizophorae</name>
    <dbReference type="NCBI Taxonomy" id="578093"/>
    <lineage>
        <taxon>Eukaryota</taxon>
        <taxon>Fungi</taxon>
        <taxon>Dikarya</taxon>
        <taxon>Ascomycota</taxon>
        <taxon>Pezizomycotina</taxon>
        <taxon>Dothideomycetes</taxon>
        <taxon>Dothideomycetes incertae sedis</taxon>
        <taxon>Lineolatales</taxon>
        <taxon>Lineolataceae</taxon>
        <taxon>Lineolata</taxon>
    </lineage>
</organism>
<proteinExistence type="predicted"/>